<protein>
    <submittedName>
        <fullName evidence="2">Uncharacterized protein</fullName>
    </submittedName>
</protein>
<sequence length="381" mass="43304">MIRPSVTAHLQTPAIVDSSSSSTQQQLVDGSSVVPPSRTSAFTPVMQQQQQVTDSSVAPPSRISAFTPVVSGYPSFSFITSPTSTESHNQLLRSSYEQMPSEQRVYTTSNENQICTYSSTIVQERQQDQGTRPVRRSKRLRKQLQKIEEDSKRGLQSQEAVGSSSSLPNETKSKNVETNTQQVQEGDIETSSSPSPLAIVQLILPSGDGDKHVTITDEQKDELVRAIQQEHQLRRFLRPPFKTTEKITKKPPLKAQHGRSDVLTVKNQKALLRYNKRREETYQEHVNMRKEHLEINRWLDSMEKDNPLKVRRTFNAYNNIPLEKTLNEEERKAIEEEERKGTNERKRKAICLDHINQQKQKDQSSDGIFAGLLKKIGLGKE</sequence>
<keyword evidence="3" id="KW-1185">Reference proteome</keyword>
<dbReference type="EMBL" id="JAEPRB010000269">
    <property type="protein sequence ID" value="KAG2217840.1"/>
    <property type="molecule type" value="Genomic_DNA"/>
</dbReference>
<dbReference type="AlphaFoldDB" id="A0A8H7RVZ5"/>
<feature type="region of interest" description="Disordered" evidence="1">
    <location>
        <begin position="147"/>
        <end position="194"/>
    </location>
</feature>
<name>A0A8H7RVZ5_9FUNG</name>
<proteinExistence type="predicted"/>
<evidence type="ECO:0000313" key="3">
    <source>
        <dbReference type="Proteomes" id="UP000646827"/>
    </source>
</evidence>
<organism evidence="2 3">
    <name type="scientific">Circinella minor</name>
    <dbReference type="NCBI Taxonomy" id="1195481"/>
    <lineage>
        <taxon>Eukaryota</taxon>
        <taxon>Fungi</taxon>
        <taxon>Fungi incertae sedis</taxon>
        <taxon>Mucoromycota</taxon>
        <taxon>Mucoromycotina</taxon>
        <taxon>Mucoromycetes</taxon>
        <taxon>Mucorales</taxon>
        <taxon>Lichtheimiaceae</taxon>
        <taxon>Circinella</taxon>
    </lineage>
</organism>
<evidence type="ECO:0000313" key="2">
    <source>
        <dbReference type="EMBL" id="KAG2217840.1"/>
    </source>
</evidence>
<gene>
    <name evidence="2" type="ORF">INT45_006805</name>
</gene>
<reference evidence="2 3" key="1">
    <citation type="submission" date="2020-12" db="EMBL/GenBank/DDBJ databases">
        <title>Metabolic potential, ecology and presence of endohyphal bacteria is reflected in genomic diversity of Mucoromycotina.</title>
        <authorList>
            <person name="Muszewska A."/>
            <person name="Okrasinska A."/>
            <person name="Steczkiewicz K."/>
            <person name="Drgas O."/>
            <person name="Orlowska M."/>
            <person name="Perlinska-Lenart U."/>
            <person name="Aleksandrzak-Piekarczyk T."/>
            <person name="Szatraj K."/>
            <person name="Zielenkiewicz U."/>
            <person name="Pilsyk S."/>
            <person name="Malc E."/>
            <person name="Mieczkowski P."/>
            <person name="Kruszewska J.S."/>
            <person name="Biernat P."/>
            <person name="Pawlowska J."/>
        </authorList>
    </citation>
    <scope>NUCLEOTIDE SEQUENCE [LARGE SCALE GENOMIC DNA]</scope>
    <source>
        <strain evidence="2 3">CBS 142.35</strain>
    </source>
</reference>
<accession>A0A8H7RVZ5</accession>
<comment type="caution">
    <text evidence="2">The sequence shown here is derived from an EMBL/GenBank/DDBJ whole genome shotgun (WGS) entry which is preliminary data.</text>
</comment>
<dbReference type="OrthoDB" id="10460708at2759"/>
<dbReference type="Proteomes" id="UP000646827">
    <property type="component" value="Unassembled WGS sequence"/>
</dbReference>
<evidence type="ECO:0000256" key="1">
    <source>
        <dbReference type="SAM" id="MobiDB-lite"/>
    </source>
</evidence>
<feature type="compositionally biased region" description="Polar residues" evidence="1">
    <location>
        <begin position="154"/>
        <end position="194"/>
    </location>
</feature>
<feature type="region of interest" description="Disordered" evidence="1">
    <location>
        <begin position="1"/>
        <end position="24"/>
    </location>
</feature>